<keyword evidence="1" id="KW-0812">Transmembrane</keyword>
<reference evidence="2 3" key="1">
    <citation type="submission" date="2020-04" db="EMBL/GenBank/DDBJ databases">
        <title>Genome sequencing of novel species.</title>
        <authorList>
            <person name="Heo J."/>
            <person name="Kim S.-J."/>
            <person name="Kim J.-S."/>
            <person name="Hong S.-B."/>
            <person name="Kwon S.-W."/>
        </authorList>
    </citation>
    <scope>NUCLEOTIDE SEQUENCE [LARGE SCALE GENOMIC DNA]</scope>
    <source>
        <strain evidence="2 3">MFER-1</strain>
    </source>
</reference>
<sequence>MFNAFIAFISIMILGAVIYGKLWWDGPGVGLKFTKWYFGIFFVAALIVGGITLAGFFEF</sequence>
<protein>
    <submittedName>
        <fullName evidence="2">Uncharacterized protein</fullName>
    </submittedName>
</protein>
<feature type="transmembrane region" description="Helical" evidence="1">
    <location>
        <begin position="36"/>
        <end position="57"/>
    </location>
</feature>
<evidence type="ECO:0000313" key="2">
    <source>
        <dbReference type="EMBL" id="QJD84968.1"/>
    </source>
</evidence>
<dbReference type="AlphaFoldDB" id="A0A7Z2ZMD6"/>
<keyword evidence="3" id="KW-1185">Reference proteome</keyword>
<proteinExistence type="predicted"/>
<feature type="transmembrane region" description="Helical" evidence="1">
    <location>
        <begin position="6"/>
        <end position="24"/>
    </location>
</feature>
<dbReference type="KEGG" id="cheb:HH215_18455"/>
<dbReference type="RefSeq" id="WP_169281244.1">
    <property type="nucleotide sequence ID" value="NZ_CP051680.1"/>
</dbReference>
<keyword evidence="1" id="KW-0472">Membrane</keyword>
<dbReference type="EMBL" id="CP051680">
    <property type="protein sequence ID" value="QJD84968.1"/>
    <property type="molecule type" value="Genomic_DNA"/>
</dbReference>
<evidence type="ECO:0000256" key="1">
    <source>
        <dbReference type="SAM" id="Phobius"/>
    </source>
</evidence>
<name>A0A7Z2ZMD6_9BACL</name>
<evidence type="ECO:0000313" key="3">
    <source>
        <dbReference type="Proteomes" id="UP000502248"/>
    </source>
</evidence>
<organism evidence="2 3">
    <name type="scientific">Cohnella herbarum</name>
    <dbReference type="NCBI Taxonomy" id="2728023"/>
    <lineage>
        <taxon>Bacteria</taxon>
        <taxon>Bacillati</taxon>
        <taxon>Bacillota</taxon>
        <taxon>Bacilli</taxon>
        <taxon>Bacillales</taxon>
        <taxon>Paenibacillaceae</taxon>
        <taxon>Cohnella</taxon>
    </lineage>
</organism>
<gene>
    <name evidence="2" type="ORF">HH215_18455</name>
</gene>
<keyword evidence="1" id="KW-1133">Transmembrane helix</keyword>
<dbReference type="Proteomes" id="UP000502248">
    <property type="component" value="Chromosome"/>
</dbReference>
<accession>A0A7Z2ZMD6</accession>